<dbReference type="EMBL" id="QAOT01000021">
    <property type="protein sequence ID" value="PTR13572.1"/>
    <property type="molecule type" value="Genomic_DNA"/>
</dbReference>
<sequence length="73" mass="8339">MRPAIIVRSIRGCPASEVPLDETRLAALLATNDDEFPDEAALLRHLRRGRPVYMMMGEYRLRPEDQFRLVQGG</sequence>
<dbReference type="RefSeq" id="WP_044248009.1">
    <property type="nucleotide sequence ID" value="NZ_CP089965.1"/>
</dbReference>
<accession>A0A2T5JTR9</accession>
<keyword evidence="2" id="KW-1185">Reference proteome</keyword>
<evidence type="ECO:0000313" key="2">
    <source>
        <dbReference type="Proteomes" id="UP000244060"/>
    </source>
</evidence>
<reference evidence="1 2" key="1">
    <citation type="submission" date="2018-04" db="EMBL/GenBank/DDBJ databases">
        <title>Genomic Encyclopedia of Type Strains, Phase III (KMG-III): the genomes of soil and plant-associated and newly described type strains.</title>
        <authorList>
            <person name="Whitman W."/>
        </authorList>
    </citation>
    <scope>NUCLEOTIDE SEQUENCE [LARGE SCALE GENOMIC DNA]</scope>
    <source>
        <strain evidence="1 2">KA25</strain>
    </source>
</reference>
<comment type="caution">
    <text evidence="1">The sequence shown here is derived from an EMBL/GenBank/DDBJ whole genome shotgun (WGS) entry which is preliminary data.</text>
</comment>
<evidence type="ECO:0000313" key="1">
    <source>
        <dbReference type="EMBL" id="PTR13572.1"/>
    </source>
</evidence>
<dbReference type="OrthoDB" id="9906786at2"/>
<dbReference type="Proteomes" id="UP000244060">
    <property type="component" value="Unassembled WGS sequence"/>
</dbReference>
<name>A0A2T5JTR9_9RHOB</name>
<protein>
    <submittedName>
        <fullName evidence="1">Uncharacterized protein</fullName>
    </submittedName>
</protein>
<organism evidence="1 2">
    <name type="scientific">Cereibacter azotoformans</name>
    <dbReference type="NCBI Taxonomy" id="43057"/>
    <lineage>
        <taxon>Bacteria</taxon>
        <taxon>Pseudomonadati</taxon>
        <taxon>Pseudomonadota</taxon>
        <taxon>Alphaproteobacteria</taxon>
        <taxon>Rhodobacterales</taxon>
        <taxon>Paracoccaceae</taxon>
        <taxon>Cereibacter</taxon>
    </lineage>
</organism>
<gene>
    <name evidence="1" type="ORF">C8J28_12163</name>
</gene>
<dbReference type="AlphaFoldDB" id="A0A2T5JTR9"/>
<proteinExistence type="predicted"/>